<evidence type="ECO:0008006" key="3">
    <source>
        <dbReference type="Google" id="ProtNLM"/>
    </source>
</evidence>
<gene>
    <name evidence="1" type="ORF">CIL05_06485</name>
</gene>
<evidence type="ECO:0000313" key="1">
    <source>
        <dbReference type="EMBL" id="PAV30107.1"/>
    </source>
</evidence>
<organism evidence="1 2">
    <name type="scientific">Virgibacillus profundi</name>
    <dbReference type="NCBI Taxonomy" id="2024555"/>
    <lineage>
        <taxon>Bacteria</taxon>
        <taxon>Bacillati</taxon>
        <taxon>Bacillota</taxon>
        <taxon>Bacilli</taxon>
        <taxon>Bacillales</taxon>
        <taxon>Bacillaceae</taxon>
        <taxon>Virgibacillus</taxon>
    </lineage>
</organism>
<dbReference type="EMBL" id="NPOA01000004">
    <property type="protein sequence ID" value="PAV30107.1"/>
    <property type="molecule type" value="Genomic_DNA"/>
</dbReference>
<reference evidence="1 2" key="1">
    <citation type="submission" date="2017-08" db="EMBL/GenBank/DDBJ databases">
        <title>Virgibacillus indicus sp. nov. and Virgibacillus profoundi sp. nov, two moderately halophilic bacteria isolated from marine sediment by using the Microfluidic Streak Plate.</title>
        <authorList>
            <person name="Xu B."/>
            <person name="Hu B."/>
            <person name="Wang J."/>
            <person name="Zhu Y."/>
            <person name="Huang L."/>
            <person name="Du W."/>
            <person name="Huang Y."/>
        </authorList>
    </citation>
    <scope>NUCLEOTIDE SEQUENCE [LARGE SCALE GENOMIC DNA]</scope>
    <source>
        <strain evidence="1 2">IO3-P3-H5</strain>
    </source>
</reference>
<sequence length="308" mass="36560">MKEMAQLIKLRDYISRYEWNAYRYPSQFIRLKQDNWRKLQHTWNNPSEEIKEENLEAPETGSKFSKWKNFLKKDIKKEEVIKQKPKLPDTKTELKHYFLDEMLRFQLKWATSTVTDKSFMDESYHKDPLLKYFLQRFPDIYLIMFYPVFNVRKAPIDGEIILISPVGIEIIYVLEEPPQAEIVAGDERTWTIEDSGKESKIINPIISLKRTEQIIRSILNSAVLDFSIQKTVLSRTNNIVFSAEPYNLSIVGNTAYEEWFQEKRRLQSPLKSRQLKAAEALLKHCQSTSVKRPEWEEDTNAYSFMDEK</sequence>
<name>A0A2A2IEP7_9BACI</name>
<comment type="caution">
    <text evidence="1">The sequence shown here is derived from an EMBL/GenBank/DDBJ whole genome shotgun (WGS) entry which is preliminary data.</text>
</comment>
<dbReference type="Proteomes" id="UP000218887">
    <property type="component" value="Unassembled WGS sequence"/>
</dbReference>
<dbReference type="OrthoDB" id="2433183at2"/>
<protein>
    <recommendedName>
        <fullName evidence="3">NERD domain-containing protein</fullName>
    </recommendedName>
</protein>
<accession>A0A2A2IEP7</accession>
<keyword evidence="2" id="KW-1185">Reference proteome</keyword>
<proteinExistence type="predicted"/>
<evidence type="ECO:0000313" key="2">
    <source>
        <dbReference type="Proteomes" id="UP000218887"/>
    </source>
</evidence>
<dbReference type="AlphaFoldDB" id="A0A2A2IEP7"/>